<reference evidence="1 2" key="1">
    <citation type="submission" date="2008-03" db="EMBL/GenBank/DDBJ databases">
        <title>Sequencing of the draft genome and assembly of Burkholderia ambifaria MEX-5.</title>
        <authorList>
            <consortium name="US DOE Joint Genome Institute (JGI-PGF)"/>
            <person name="Copeland A."/>
            <person name="Lucas S."/>
            <person name="Lapidus A."/>
            <person name="Glavina del Rio T."/>
            <person name="Dalin E."/>
            <person name="Tice H."/>
            <person name="Bruce D."/>
            <person name="Goodwin L."/>
            <person name="Pitluck S."/>
            <person name="Larimer F."/>
            <person name="Land M.L."/>
            <person name="Hauser L."/>
            <person name="Tiedje J."/>
            <person name="Richardson P."/>
        </authorList>
    </citation>
    <scope>NUCLEOTIDE SEQUENCE [LARGE SCALE GENOMIC DNA]</scope>
    <source>
        <strain evidence="1 2">MEX-5</strain>
    </source>
</reference>
<comment type="caution">
    <text evidence="1">The sequence shown here is derived from an EMBL/GenBank/DDBJ whole genome shotgun (WGS) entry which is preliminary data.</text>
</comment>
<dbReference type="AlphaFoldDB" id="B1TH50"/>
<organism evidence="1 2">
    <name type="scientific">Burkholderia ambifaria MEX-5</name>
    <dbReference type="NCBI Taxonomy" id="396597"/>
    <lineage>
        <taxon>Bacteria</taxon>
        <taxon>Pseudomonadati</taxon>
        <taxon>Pseudomonadota</taxon>
        <taxon>Betaproteobacteria</taxon>
        <taxon>Burkholderiales</taxon>
        <taxon>Burkholderiaceae</taxon>
        <taxon>Burkholderia</taxon>
        <taxon>Burkholderia cepacia complex</taxon>
    </lineage>
</organism>
<protein>
    <submittedName>
        <fullName evidence="1">Uncharacterized protein</fullName>
    </submittedName>
</protein>
<sequence length="220" mass="24704">MIAGIGYRADSNYPRITVIVAHTNRDLILRCYLIVHVKFFPGITMVASTDSYGVVNERVIPVVMIGVSRGYPVFIKVLDISQNGMVVVIPHMYIPRPHAIVLAIDKKECCVSTIRSVVPDHVCRILNNVKPLTIGRFYGCLIPVNCLFDESMDRGIPCRLFTGISARNNIAAGNRADALRRPVERIILPYRDIFLIDYMPLLDKEAGSMRNNVKIINPRP</sequence>
<accession>B1TH50</accession>
<evidence type="ECO:0000313" key="2">
    <source>
        <dbReference type="Proteomes" id="UP000004814"/>
    </source>
</evidence>
<gene>
    <name evidence="1" type="ORF">BamMEX5DRAFT_7117</name>
</gene>
<dbReference type="EMBL" id="ABLK01000627">
    <property type="protein sequence ID" value="EDT37106.1"/>
    <property type="molecule type" value="Genomic_DNA"/>
</dbReference>
<dbReference type="Proteomes" id="UP000004814">
    <property type="component" value="Unassembled WGS sequence"/>
</dbReference>
<proteinExistence type="predicted"/>
<name>B1TH50_9BURK</name>
<evidence type="ECO:0000313" key="1">
    <source>
        <dbReference type="EMBL" id="EDT37106.1"/>
    </source>
</evidence>
<dbReference type="PATRIC" id="fig|396597.7.peg.108"/>